<sequence>MRTAPCVSQQSVHQGSTDQPSKELICRMYDPAFRLLVDPVPLPQGGSRRSRGSLANLVLRGRLW</sequence>
<gene>
    <name evidence="2" type="ORF">STSU_002155</name>
</gene>
<dbReference type="AlphaFoldDB" id="I2NAX0"/>
<dbReference type="Proteomes" id="UP000005940">
    <property type="component" value="Chromosome"/>
</dbReference>
<feature type="region of interest" description="Disordered" evidence="1">
    <location>
        <begin position="1"/>
        <end position="20"/>
    </location>
</feature>
<evidence type="ECO:0000256" key="1">
    <source>
        <dbReference type="SAM" id="MobiDB-lite"/>
    </source>
</evidence>
<protein>
    <submittedName>
        <fullName evidence="2">Uncharacterized protein</fullName>
    </submittedName>
</protein>
<name>I2NAX0_STRT9</name>
<keyword evidence="3" id="KW-1185">Reference proteome</keyword>
<proteinExistence type="predicted"/>
<dbReference type="EMBL" id="CP029159">
    <property type="protein sequence ID" value="QKM66138.1"/>
    <property type="molecule type" value="Genomic_DNA"/>
</dbReference>
<organism evidence="2 3">
    <name type="scientific">Streptomyces tsukubensis (strain DSM 42081 / NBRC 108919 / NRRL 18488 / 9993)</name>
    <dbReference type="NCBI Taxonomy" id="1114943"/>
    <lineage>
        <taxon>Bacteria</taxon>
        <taxon>Bacillati</taxon>
        <taxon>Actinomycetota</taxon>
        <taxon>Actinomycetes</taxon>
        <taxon>Kitasatosporales</taxon>
        <taxon>Streptomycetaceae</taxon>
        <taxon>Streptomyces</taxon>
    </lineage>
</organism>
<feature type="compositionally biased region" description="Polar residues" evidence="1">
    <location>
        <begin position="1"/>
        <end position="19"/>
    </location>
</feature>
<accession>I2NAX0</accession>
<evidence type="ECO:0000313" key="3">
    <source>
        <dbReference type="Proteomes" id="UP000005940"/>
    </source>
</evidence>
<reference evidence="2 3" key="1">
    <citation type="journal article" date="2012" name="J. Bacteriol.">
        <title>Draft genome of Streptomyces tsukubaensis NRRL 18488, the producer of the clinically important immunosuppressant tacrolimus (FK506).</title>
        <authorList>
            <person name="Barreiro C."/>
            <person name="Prieto C."/>
            <person name="Sola-Landa A."/>
            <person name="Solera E."/>
            <person name="Martinez-Castro M."/>
            <person name="Perez-Redondo R."/>
            <person name="Garcia-Estrada C."/>
            <person name="Aparicio J.F."/>
            <person name="Fernandez-Martinez L.T."/>
            <person name="Santos-Aberturas J."/>
            <person name="Salehi-Najafabadi Z."/>
            <person name="Rodriguez-Garcia A."/>
            <person name="Tauch A."/>
            <person name="Martin J.F."/>
        </authorList>
    </citation>
    <scope>NUCLEOTIDE SEQUENCE [LARGE SCALE GENOMIC DNA]</scope>
    <source>
        <strain evidence="3">DSM 42081 / NBRC 108919 / NRRL 18488 / 9993</strain>
    </source>
</reference>
<evidence type="ECO:0000313" key="2">
    <source>
        <dbReference type="EMBL" id="QKM66138.1"/>
    </source>
</evidence>